<dbReference type="PANTHER" id="PTHR24096">
    <property type="entry name" value="LONG-CHAIN-FATTY-ACID--COA LIGASE"/>
    <property type="match status" value="1"/>
</dbReference>
<feature type="domain" description="AMP-binding enzyme C-terminal" evidence="2">
    <location>
        <begin position="421"/>
        <end position="499"/>
    </location>
</feature>
<evidence type="ECO:0000313" key="4">
    <source>
        <dbReference type="Proteomes" id="UP000018291"/>
    </source>
</evidence>
<dbReference type="Gene3D" id="3.40.50.12780">
    <property type="entry name" value="N-terminal domain of ligase-like"/>
    <property type="match status" value="1"/>
</dbReference>
<dbReference type="Proteomes" id="UP000018291">
    <property type="component" value="Unassembled WGS sequence"/>
</dbReference>
<dbReference type="PANTHER" id="PTHR24096:SF323">
    <property type="entry name" value="BLR3536 PROTEIN"/>
    <property type="match status" value="1"/>
</dbReference>
<dbReference type="Gene3D" id="3.30.300.30">
    <property type="match status" value="1"/>
</dbReference>
<gene>
    <name evidence="3" type="ORF">BN381_80380</name>
</gene>
<sequence length="517" mass="55776">MTQLRFPGVHAQADPGRVAITMAGTGEQVTFGELDAISNRLTRTFRSLGLEAGGHVATCMENRVEVLEVAWGAHYAGLHYTFISTRLTPDEAAFIIGDSGSKVVVLTPQLGRVLMPALAGLVDDDVTFVSIGGEVDGADDLMALAAERSPDPIPDATEGADMLYSSGTTGRPKGVLRALSGEPLGTTAGLALLGEFLMGMSPESVYLSPAPMYHAAPLKWSLESLALGASVVLMERFEPEALLSAIETHGVTHGQFVPTMFVRMLKLPEEVRNRYDVSSLQAIIHAAAPCPEDVKRAMIAWMGPIINEYYAGTEGSGFCWASAEDWLAHPGTVGKPLVGVIHIVDPDGEELPVGEEGVVYFGEGPQFEYHNDPEETAEAYNERGWSTLGDIGRVDEDGFLYLTDRQSNMIISGGVNVYPQEAENVLASHPDIYDVAVIGIPNEDFGEEVKAVVQVMDGVETSDETAGALIAYCRERLADIKCPRSVDFVDELPRLPTGKLLKRLLKDKYWEGHGSRI</sequence>
<dbReference type="HOGENOM" id="CLU_000022_59_0_11"/>
<dbReference type="InterPro" id="IPR042099">
    <property type="entry name" value="ANL_N_sf"/>
</dbReference>
<dbReference type="OrthoDB" id="9803968at2"/>
<feature type="domain" description="AMP-dependent synthetase/ligase" evidence="1">
    <location>
        <begin position="10"/>
        <end position="362"/>
    </location>
</feature>
<dbReference type="InterPro" id="IPR045851">
    <property type="entry name" value="AMP-bd_C_sf"/>
</dbReference>
<dbReference type="PROSITE" id="PS00455">
    <property type="entry name" value="AMP_BINDING"/>
    <property type="match status" value="1"/>
</dbReference>
<organism evidence="3 4">
    <name type="scientific">Candidatus Neomicrothrix parvicella RN1</name>
    <dbReference type="NCBI Taxonomy" id="1229780"/>
    <lineage>
        <taxon>Bacteria</taxon>
        <taxon>Bacillati</taxon>
        <taxon>Actinomycetota</taxon>
        <taxon>Acidimicrobiia</taxon>
        <taxon>Acidimicrobiales</taxon>
        <taxon>Microthrixaceae</taxon>
        <taxon>Candidatus Neomicrothrix</taxon>
    </lineage>
</organism>
<accession>R4Z598</accession>
<reference evidence="3 4" key="1">
    <citation type="journal article" date="2013" name="ISME J.">
        <title>Metabolic model for the filamentous 'Candidatus Microthrix parvicella' based on genomic and metagenomic analyses.</title>
        <authorList>
            <person name="Jon McIlroy S."/>
            <person name="Kristiansen R."/>
            <person name="Albertsen M."/>
            <person name="Michael Karst S."/>
            <person name="Rossetti S."/>
            <person name="Lund Nielsen J."/>
            <person name="Tandoi V."/>
            <person name="James Seviour R."/>
            <person name="Nielsen P.H."/>
        </authorList>
    </citation>
    <scope>NUCLEOTIDE SEQUENCE [LARGE SCALE GENOMIC DNA]</scope>
    <source>
        <strain evidence="3 4">RN1</strain>
    </source>
</reference>
<proteinExistence type="predicted"/>
<keyword evidence="3" id="KW-0436">Ligase</keyword>
<dbReference type="EC" id="6.2.1.-" evidence="3"/>
<comment type="caution">
    <text evidence="3">The sequence shown here is derived from an EMBL/GenBank/DDBJ whole genome shotgun (WGS) entry which is preliminary data.</text>
</comment>
<dbReference type="InterPro" id="IPR020845">
    <property type="entry name" value="AMP-binding_CS"/>
</dbReference>
<dbReference type="InterPro" id="IPR025110">
    <property type="entry name" value="AMP-bd_C"/>
</dbReference>
<dbReference type="Pfam" id="PF00501">
    <property type="entry name" value="AMP-binding"/>
    <property type="match status" value="1"/>
</dbReference>
<dbReference type="SUPFAM" id="SSF56801">
    <property type="entry name" value="Acetyl-CoA synthetase-like"/>
    <property type="match status" value="1"/>
</dbReference>
<dbReference type="AlphaFoldDB" id="R4Z598"/>
<dbReference type="Pfam" id="PF13193">
    <property type="entry name" value="AMP-binding_C"/>
    <property type="match status" value="1"/>
</dbReference>
<dbReference type="eggNOG" id="COG0318">
    <property type="taxonomic scope" value="Bacteria"/>
</dbReference>
<dbReference type="GO" id="GO:0016405">
    <property type="term" value="F:CoA-ligase activity"/>
    <property type="evidence" value="ECO:0007669"/>
    <property type="project" value="TreeGrafter"/>
</dbReference>
<evidence type="ECO:0000259" key="1">
    <source>
        <dbReference type="Pfam" id="PF00501"/>
    </source>
</evidence>
<dbReference type="EMBL" id="CANL01000078">
    <property type="protein sequence ID" value="CCM65850.1"/>
    <property type="molecule type" value="Genomic_DNA"/>
</dbReference>
<dbReference type="STRING" id="1229780.BN381_80380"/>
<name>R4Z598_9ACTN</name>
<dbReference type="RefSeq" id="WP_012230969.1">
    <property type="nucleotide sequence ID" value="NZ_HG422565.1"/>
</dbReference>
<dbReference type="InterPro" id="IPR000873">
    <property type="entry name" value="AMP-dep_synth/lig_dom"/>
</dbReference>
<protein>
    <submittedName>
        <fullName evidence="3">Putative acyl-CoA ligase</fullName>
        <ecNumber evidence="3">6.2.1.-</ecNumber>
    </submittedName>
</protein>
<evidence type="ECO:0000313" key="3">
    <source>
        <dbReference type="EMBL" id="CCM65850.1"/>
    </source>
</evidence>
<keyword evidence="4" id="KW-1185">Reference proteome</keyword>
<evidence type="ECO:0000259" key="2">
    <source>
        <dbReference type="Pfam" id="PF13193"/>
    </source>
</evidence>